<dbReference type="AlphaFoldDB" id="A0A6A5WRE3"/>
<proteinExistence type="predicted"/>
<accession>A0A6A5WRE3</accession>
<dbReference type="EMBL" id="ML977582">
    <property type="protein sequence ID" value="KAF2001655.1"/>
    <property type="molecule type" value="Genomic_DNA"/>
</dbReference>
<evidence type="ECO:0000259" key="2">
    <source>
        <dbReference type="Pfam" id="PF01764"/>
    </source>
</evidence>
<gene>
    <name evidence="3" type="ORF">P154DRAFT_432790</name>
</gene>
<dbReference type="InterPro" id="IPR002921">
    <property type="entry name" value="Fungal_lipase-type"/>
</dbReference>
<dbReference type="GO" id="GO:0016787">
    <property type="term" value="F:hydrolase activity"/>
    <property type="evidence" value="ECO:0007669"/>
    <property type="project" value="UniProtKB-KW"/>
</dbReference>
<sequence>MRWKSSHKAPSTQPVAPTTHALQSTAQLQSQSYTPQAPVVQGTGYPVGNPQYPVYNTPSQCYGSPALQAPAPYISQSTVNLAPPRPPKEKEVKPKASWLRMDKMAAKSYGDLRATLVSGAGKSCTQVNQYIDQSTALCKKSTQALNQGAALCDLISTKLDAVITSIDTERFSGQEQDLIIYDNSPAFYYPDPNSLHPEAPRTYNLKNQVYRTETEATGSNHFSKVWAYSNSRLPPHLPPFKVYINTYPLLCLAAKYSERVYTPPSDPKSSEHETHVPSNWRSGTKAMVLKTIPCDDVNTVVFAIRGSQTFMDWAVNFRPAPSSPEGFIDDEGNLCHSGFLQVARQMIKPVASRLRILLQENPSRSNCSLLITGHSAGGAVAALLYAHMMSTSVSSELNHLTGFFKRVHCVTFGAPPVSLLPLQKPRNARHRKSLFFSFINEGDPVPRADKNVVKSLLKLYAAPAPSSKSKLSASSTSISAPMWNIPPSTLSTAGRIVVLRQIPAGKGEDNIEAVTVDDEILRSVVYGDPVKHMMSLYRARVEKMAVDAVTGVGY</sequence>
<dbReference type="CDD" id="cd00519">
    <property type="entry name" value="Lipase_3"/>
    <property type="match status" value="1"/>
</dbReference>
<dbReference type="GO" id="GO:0006629">
    <property type="term" value="P:lipid metabolic process"/>
    <property type="evidence" value="ECO:0007669"/>
    <property type="project" value="InterPro"/>
</dbReference>
<dbReference type="Proteomes" id="UP000799779">
    <property type="component" value="Unassembled WGS sequence"/>
</dbReference>
<evidence type="ECO:0000313" key="3">
    <source>
        <dbReference type="EMBL" id="KAF2001655.1"/>
    </source>
</evidence>
<protein>
    <submittedName>
        <fullName evidence="3">Alpha/beta-hydrolase</fullName>
    </submittedName>
</protein>
<keyword evidence="3" id="KW-0378">Hydrolase</keyword>
<dbReference type="PANTHER" id="PTHR46023:SF6">
    <property type="entry name" value="LIPASE CLASS 3 FAMILY PROTEIN"/>
    <property type="match status" value="1"/>
</dbReference>
<keyword evidence="4" id="KW-1185">Reference proteome</keyword>
<dbReference type="Gene3D" id="3.40.50.1820">
    <property type="entry name" value="alpha/beta hydrolase"/>
    <property type="match status" value="1"/>
</dbReference>
<evidence type="ECO:0000256" key="1">
    <source>
        <dbReference type="SAM" id="MobiDB-lite"/>
    </source>
</evidence>
<dbReference type="PANTHER" id="PTHR46023">
    <property type="entry name" value="LIPASE CLASS 3 PROTEIN-LIKE"/>
    <property type="match status" value="1"/>
</dbReference>
<feature type="compositionally biased region" description="Low complexity" evidence="1">
    <location>
        <begin position="21"/>
        <end position="32"/>
    </location>
</feature>
<dbReference type="Pfam" id="PF01764">
    <property type="entry name" value="Lipase_3"/>
    <property type="match status" value="1"/>
</dbReference>
<organism evidence="3 4">
    <name type="scientific">Amniculicola lignicola CBS 123094</name>
    <dbReference type="NCBI Taxonomy" id="1392246"/>
    <lineage>
        <taxon>Eukaryota</taxon>
        <taxon>Fungi</taxon>
        <taxon>Dikarya</taxon>
        <taxon>Ascomycota</taxon>
        <taxon>Pezizomycotina</taxon>
        <taxon>Dothideomycetes</taxon>
        <taxon>Pleosporomycetidae</taxon>
        <taxon>Pleosporales</taxon>
        <taxon>Amniculicolaceae</taxon>
        <taxon>Amniculicola</taxon>
    </lineage>
</organism>
<reference evidence="3" key="1">
    <citation type="journal article" date="2020" name="Stud. Mycol.">
        <title>101 Dothideomycetes genomes: a test case for predicting lifestyles and emergence of pathogens.</title>
        <authorList>
            <person name="Haridas S."/>
            <person name="Albert R."/>
            <person name="Binder M."/>
            <person name="Bloem J."/>
            <person name="Labutti K."/>
            <person name="Salamov A."/>
            <person name="Andreopoulos B."/>
            <person name="Baker S."/>
            <person name="Barry K."/>
            <person name="Bills G."/>
            <person name="Bluhm B."/>
            <person name="Cannon C."/>
            <person name="Castanera R."/>
            <person name="Culley D."/>
            <person name="Daum C."/>
            <person name="Ezra D."/>
            <person name="Gonzalez J."/>
            <person name="Henrissat B."/>
            <person name="Kuo A."/>
            <person name="Liang C."/>
            <person name="Lipzen A."/>
            <person name="Lutzoni F."/>
            <person name="Magnuson J."/>
            <person name="Mondo S."/>
            <person name="Nolan M."/>
            <person name="Ohm R."/>
            <person name="Pangilinan J."/>
            <person name="Park H.-J."/>
            <person name="Ramirez L."/>
            <person name="Alfaro M."/>
            <person name="Sun H."/>
            <person name="Tritt A."/>
            <person name="Yoshinaga Y."/>
            <person name="Zwiers L.-H."/>
            <person name="Turgeon B."/>
            <person name="Goodwin S."/>
            <person name="Spatafora J."/>
            <person name="Crous P."/>
            <person name="Grigoriev I."/>
        </authorList>
    </citation>
    <scope>NUCLEOTIDE SEQUENCE</scope>
    <source>
        <strain evidence="3">CBS 123094</strain>
    </source>
</reference>
<dbReference type="InterPro" id="IPR029058">
    <property type="entry name" value="AB_hydrolase_fold"/>
</dbReference>
<evidence type="ECO:0000313" key="4">
    <source>
        <dbReference type="Proteomes" id="UP000799779"/>
    </source>
</evidence>
<feature type="domain" description="Fungal lipase-type" evidence="2">
    <location>
        <begin position="301"/>
        <end position="448"/>
    </location>
</feature>
<feature type="region of interest" description="Disordered" evidence="1">
    <location>
        <begin position="1"/>
        <end position="44"/>
    </location>
</feature>
<name>A0A6A5WRE3_9PLEO</name>
<dbReference type="OrthoDB" id="438440at2759"/>
<dbReference type="SUPFAM" id="SSF53474">
    <property type="entry name" value="alpha/beta-Hydrolases"/>
    <property type="match status" value="1"/>
</dbReference>